<evidence type="ECO:0000313" key="2">
    <source>
        <dbReference type="Proteomes" id="UP000288216"/>
    </source>
</evidence>
<proteinExistence type="predicted"/>
<comment type="caution">
    <text evidence="1">The sequence shown here is derived from an EMBL/GenBank/DDBJ whole genome shotgun (WGS) entry which is preliminary data.</text>
</comment>
<dbReference type="InterPro" id="IPR024829">
    <property type="entry name" value="IEX-1"/>
</dbReference>
<organism evidence="1 2">
    <name type="scientific">Scyliorhinus torazame</name>
    <name type="common">Cloudy catshark</name>
    <name type="synonym">Catulus torazame</name>
    <dbReference type="NCBI Taxonomy" id="75743"/>
    <lineage>
        <taxon>Eukaryota</taxon>
        <taxon>Metazoa</taxon>
        <taxon>Chordata</taxon>
        <taxon>Craniata</taxon>
        <taxon>Vertebrata</taxon>
        <taxon>Chondrichthyes</taxon>
        <taxon>Elasmobranchii</taxon>
        <taxon>Galeomorphii</taxon>
        <taxon>Galeoidea</taxon>
        <taxon>Carcharhiniformes</taxon>
        <taxon>Scyliorhinidae</taxon>
        <taxon>Scyliorhinus</taxon>
    </lineage>
</organism>
<dbReference type="AlphaFoldDB" id="A0A401PJM3"/>
<dbReference type="EMBL" id="BFAA01000616">
    <property type="protein sequence ID" value="GCB73288.1"/>
    <property type="molecule type" value="Genomic_DNA"/>
</dbReference>
<accession>A0A401PJM3</accession>
<dbReference type="PANTHER" id="PTHR16915:SF0">
    <property type="entry name" value="RADIATION-INDUCIBLE IMMEDIATE-EARLY GENE IEX-1"/>
    <property type="match status" value="1"/>
</dbReference>
<protein>
    <submittedName>
        <fullName evidence="1">Uncharacterized protein</fullName>
    </submittedName>
</protein>
<keyword evidence="2" id="KW-1185">Reference proteome</keyword>
<dbReference type="Proteomes" id="UP000288216">
    <property type="component" value="Unassembled WGS sequence"/>
</dbReference>
<dbReference type="OrthoDB" id="9948855at2759"/>
<reference evidence="1 2" key="1">
    <citation type="journal article" date="2018" name="Nat. Ecol. Evol.">
        <title>Shark genomes provide insights into elasmobranch evolution and the origin of vertebrates.</title>
        <authorList>
            <person name="Hara Y"/>
            <person name="Yamaguchi K"/>
            <person name="Onimaru K"/>
            <person name="Kadota M"/>
            <person name="Koyanagi M"/>
            <person name="Keeley SD"/>
            <person name="Tatsumi K"/>
            <person name="Tanaka K"/>
            <person name="Motone F"/>
            <person name="Kageyama Y"/>
            <person name="Nozu R"/>
            <person name="Adachi N"/>
            <person name="Nishimura O"/>
            <person name="Nakagawa R"/>
            <person name="Tanegashima C"/>
            <person name="Kiyatake I"/>
            <person name="Matsumoto R"/>
            <person name="Murakumo K"/>
            <person name="Nishida K"/>
            <person name="Terakita A"/>
            <person name="Kuratani S"/>
            <person name="Sato K"/>
            <person name="Hyodo S Kuraku.S."/>
        </authorList>
    </citation>
    <scope>NUCLEOTIDE SEQUENCE [LARGE SCALE GENOMIC DNA]</scope>
</reference>
<evidence type="ECO:0000313" key="1">
    <source>
        <dbReference type="EMBL" id="GCB73288.1"/>
    </source>
</evidence>
<name>A0A401PJM3_SCYTO</name>
<dbReference type="PANTHER" id="PTHR16915">
    <property type="entry name" value="IMMEDIATE EARLY RESPONSE 3"/>
    <property type="match status" value="1"/>
</dbReference>
<gene>
    <name evidence="1" type="ORF">scyTo_0002458</name>
</gene>
<sequence length="185" mass="20895">MCLATPCPVRPNGTFHGSSGRTQPLVFTFEPIPERQCNVRILKKRPCRVLYPPPQARKSVPNKKDMAKRLFLFFLSIVVFQVHTTVEDGMNLPTPDLSVAEPASVPALPLPLQTLHLKTHYKRLASETKGFKELQRHIYKDLNCLDMYSKALLYEVYPNGLTSRVGTTFCIKVSVVDGSRMSTYV</sequence>
<dbReference type="GO" id="GO:0043066">
    <property type="term" value="P:negative regulation of apoptotic process"/>
    <property type="evidence" value="ECO:0007669"/>
    <property type="project" value="InterPro"/>
</dbReference>